<keyword evidence="1" id="KW-1133">Transmembrane helix</keyword>
<proteinExistence type="predicted"/>
<dbReference type="Proteomes" id="UP000250222">
    <property type="component" value="Unassembled WGS sequence"/>
</dbReference>
<evidence type="ECO:0000256" key="1">
    <source>
        <dbReference type="SAM" id="Phobius"/>
    </source>
</evidence>
<sequence>MSEDRSALVRHIVVTVAYVVCVAGSLVGVGLFGGTPIAEAAGGVLAADSTHLAPASSAFSVWSVIYGGLGLYTVWQWWDRTDPRRIAWLVVASLVLNAAWILAVQAGQVWLSVVVIVALLGVLALTFQRLLAVPPRSRVEAVVADGTLGLYLGWVSVATCANTAAALLDSGFTGGGAPEWWAVGVLAVVAVVGVALALVGRGRLAPAATIVWGLGWIAVARTSGAPESTTTAVAAVTAAAVVAVVTIVVRLRTGLDTRVGRQETAT</sequence>
<keyword evidence="3" id="KW-1185">Reference proteome</keyword>
<organism evidence="2 3">
    <name type="scientific">Georgenia satyanarayanai</name>
    <dbReference type="NCBI Taxonomy" id="860221"/>
    <lineage>
        <taxon>Bacteria</taxon>
        <taxon>Bacillati</taxon>
        <taxon>Actinomycetota</taxon>
        <taxon>Actinomycetes</taxon>
        <taxon>Micrococcales</taxon>
        <taxon>Bogoriellaceae</taxon>
        <taxon>Georgenia</taxon>
    </lineage>
</organism>
<evidence type="ECO:0000313" key="2">
    <source>
        <dbReference type="EMBL" id="SSA39213.1"/>
    </source>
</evidence>
<feature type="transmembrane region" description="Helical" evidence="1">
    <location>
        <begin position="12"/>
        <end position="32"/>
    </location>
</feature>
<dbReference type="Gene3D" id="1.20.1260.100">
    <property type="entry name" value="TspO/MBR protein"/>
    <property type="match status" value="1"/>
</dbReference>
<dbReference type="EMBL" id="UETB01000002">
    <property type="protein sequence ID" value="SSA39213.1"/>
    <property type="molecule type" value="Genomic_DNA"/>
</dbReference>
<evidence type="ECO:0000313" key="3">
    <source>
        <dbReference type="Proteomes" id="UP000250222"/>
    </source>
</evidence>
<gene>
    <name evidence="2" type="ORF">SAMN05216184_102133</name>
</gene>
<feature type="transmembrane region" description="Helical" evidence="1">
    <location>
        <begin position="232"/>
        <end position="251"/>
    </location>
</feature>
<keyword evidence="1" id="KW-0812">Transmembrane</keyword>
<protein>
    <submittedName>
        <fullName evidence="2">TspO and MBR related proteins</fullName>
    </submittedName>
</protein>
<feature type="transmembrane region" description="Helical" evidence="1">
    <location>
        <begin position="109"/>
        <end position="127"/>
    </location>
</feature>
<accession>A0A2Y9C492</accession>
<feature type="transmembrane region" description="Helical" evidence="1">
    <location>
        <begin position="148"/>
        <end position="168"/>
    </location>
</feature>
<dbReference type="InterPro" id="IPR038330">
    <property type="entry name" value="TspO/MBR-related_sf"/>
</dbReference>
<dbReference type="RefSeq" id="WP_110851470.1">
    <property type="nucleotide sequence ID" value="NZ_QKLZ01000002.1"/>
</dbReference>
<feature type="transmembrane region" description="Helical" evidence="1">
    <location>
        <begin position="52"/>
        <end position="74"/>
    </location>
</feature>
<feature type="transmembrane region" description="Helical" evidence="1">
    <location>
        <begin position="86"/>
        <end position="103"/>
    </location>
</feature>
<keyword evidence="1" id="KW-0472">Membrane</keyword>
<feature type="transmembrane region" description="Helical" evidence="1">
    <location>
        <begin position="180"/>
        <end position="199"/>
    </location>
</feature>
<reference evidence="2 3" key="1">
    <citation type="submission" date="2016-10" db="EMBL/GenBank/DDBJ databases">
        <authorList>
            <person name="Cai Z."/>
        </authorList>
    </citation>
    <scope>NUCLEOTIDE SEQUENCE [LARGE SCALE GENOMIC DNA]</scope>
    <source>
        <strain evidence="2 3">CGMCC 1.10826</strain>
    </source>
</reference>
<dbReference type="AlphaFoldDB" id="A0A2Y9C492"/>
<feature type="transmembrane region" description="Helical" evidence="1">
    <location>
        <begin position="204"/>
        <end position="220"/>
    </location>
</feature>
<name>A0A2Y9C492_9MICO</name>
<dbReference type="OrthoDB" id="5189031at2"/>